<dbReference type="EMBL" id="MF405918">
    <property type="protein sequence ID" value="QKU34456.1"/>
    <property type="molecule type" value="Genomic_DNA"/>
</dbReference>
<dbReference type="KEGG" id="vg:80517779"/>
<sequence>MQELAAVAICIMIGFFTLVLFGFGGAAYLYVNSTRSSSRTTRKTTPTTRSRKPTSTPTPTNIHVHNHSQSVVHQEHRVNPLVPIPVPVERPISIGRIEPVEPFIAKDQSKQNASLKSKATNSTPKATNYKPKATNPIPKATNYKPKAESKTTELALLEKMVSILESIPDRINKENYLAMEKLVSRFNAQPAVCLPSAVQHEEPTKTSTKIEENTEKNELKAGDIIVEPNIVDSDSTNQSVNAQVQTDQKPKND</sequence>
<evidence type="ECO:0000313" key="3">
    <source>
        <dbReference type="EMBL" id="QKU34456.1"/>
    </source>
</evidence>
<keyword evidence="2" id="KW-1133">Transmembrane helix</keyword>
<feature type="compositionally biased region" description="Polar residues" evidence="1">
    <location>
        <begin position="232"/>
        <end position="247"/>
    </location>
</feature>
<name>A0A6N1NRI4_9VIRU</name>
<keyword evidence="2" id="KW-0812">Transmembrane</keyword>
<feature type="region of interest" description="Disordered" evidence="1">
    <location>
        <begin position="198"/>
        <end position="253"/>
    </location>
</feature>
<feature type="region of interest" description="Disordered" evidence="1">
    <location>
        <begin position="34"/>
        <end position="63"/>
    </location>
</feature>
<dbReference type="GeneID" id="80517779"/>
<feature type="transmembrane region" description="Helical" evidence="2">
    <location>
        <begin position="6"/>
        <end position="31"/>
    </location>
</feature>
<organism evidence="3">
    <name type="scientific">Tupanvirus deep ocean</name>
    <dbReference type="NCBI Taxonomy" id="2126984"/>
    <lineage>
        <taxon>Viruses</taxon>
        <taxon>Varidnaviria</taxon>
        <taxon>Bamfordvirae</taxon>
        <taxon>Nucleocytoviricota</taxon>
        <taxon>Megaviricetes</taxon>
        <taxon>Imitervirales</taxon>
        <taxon>Mimiviridae</taxon>
        <taxon>Megamimivirinae</taxon>
        <taxon>Tupanvirus</taxon>
        <taxon>Tupanvirus altamarinense</taxon>
    </lineage>
</organism>
<dbReference type="RefSeq" id="YP_010781088.1">
    <property type="nucleotide sequence ID" value="NC_075038.1"/>
</dbReference>
<accession>A0A6N1NRI4</accession>
<reference evidence="3" key="1">
    <citation type="submission" date="2017-06" db="EMBL/GenBank/DDBJ databases">
        <authorList>
            <person name="Assis F.L."/>
            <person name="Abrahao J.S."/>
            <person name="Silva L."/>
            <person name="Khalil J.B."/>
            <person name="Rodrigues R."/>
            <person name="Silva L.S."/>
            <person name="Boratto P."/>
            <person name="Andrade M."/>
            <person name="Kroon E.G."/>
            <person name="Ribeiro B."/>
            <person name="Bergier I."/>
            <person name="Seligmann H."/>
            <person name="Ghigo E."/>
            <person name="Colson P."/>
            <person name="Levasseur A."/>
            <person name="Raoult D."/>
            <person name="Scola B.L."/>
        </authorList>
    </citation>
    <scope>NUCLEOTIDE SEQUENCE</scope>
    <source>
        <strain evidence="3">Deep ocean</strain>
    </source>
</reference>
<keyword evidence="2" id="KW-0472">Membrane</keyword>
<feature type="region of interest" description="Disordered" evidence="1">
    <location>
        <begin position="105"/>
        <end position="146"/>
    </location>
</feature>
<feature type="compositionally biased region" description="Low complexity" evidence="1">
    <location>
        <begin position="34"/>
        <end position="60"/>
    </location>
</feature>
<reference evidence="3" key="2">
    <citation type="journal article" date="2018" name="Nat. Commun.">
        <title>Tailed giant Tupanvirus possesses the most complete translational apparatus of the known virosphere.</title>
        <authorList>
            <person name="Abrahao J."/>
            <person name="Silva L."/>
            <person name="Silva L.S."/>
            <person name="Khalil J.Y.B."/>
            <person name="Rodrigues R."/>
            <person name="Arantes T."/>
            <person name="Assis F."/>
            <person name="Boratto P."/>
            <person name="Andrade M."/>
            <person name="Kroon E.G."/>
            <person name="Ribeiro B."/>
            <person name="Bergier I."/>
            <person name="Seligmann H."/>
            <person name="Ghigo E."/>
            <person name="Colson P."/>
            <person name="Levasseur A."/>
            <person name="Kroemer G."/>
            <person name="Raoult D."/>
            <person name="La Scola B."/>
        </authorList>
    </citation>
    <scope>NUCLEOTIDE SEQUENCE [LARGE SCALE GENOMIC DNA]</scope>
    <source>
        <strain evidence="3">Deep ocean</strain>
    </source>
</reference>
<feature type="compositionally biased region" description="Polar residues" evidence="1">
    <location>
        <begin position="110"/>
        <end position="126"/>
    </location>
</feature>
<proteinExistence type="predicted"/>
<feature type="compositionally biased region" description="Basic and acidic residues" evidence="1">
    <location>
        <begin position="199"/>
        <end position="221"/>
    </location>
</feature>
<protein>
    <submittedName>
        <fullName evidence="3">Putative ORFan</fullName>
    </submittedName>
</protein>
<evidence type="ECO:0000256" key="2">
    <source>
        <dbReference type="SAM" id="Phobius"/>
    </source>
</evidence>
<evidence type="ECO:0000256" key="1">
    <source>
        <dbReference type="SAM" id="MobiDB-lite"/>
    </source>
</evidence>